<keyword evidence="2" id="KW-1185">Reference proteome</keyword>
<organism evidence="1 2">
    <name type="scientific">Hibiscus sabdariffa</name>
    <name type="common">roselle</name>
    <dbReference type="NCBI Taxonomy" id="183260"/>
    <lineage>
        <taxon>Eukaryota</taxon>
        <taxon>Viridiplantae</taxon>
        <taxon>Streptophyta</taxon>
        <taxon>Embryophyta</taxon>
        <taxon>Tracheophyta</taxon>
        <taxon>Spermatophyta</taxon>
        <taxon>Magnoliopsida</taxon>
        <taxon>eudicotyledons</taxon>
        <taxon>Gunneridae</taxon>
        <taxon>Pentapetalae</taxon>
        <taxon>rosids</taxon>
        <taxon>malvids</taxon>
        <taxon>Malvales</taxon>
        <taxon>Malvaceae</taxon>
        <taxon>Malvoideae</taxon>
        <taxon>Hibiscus</taxon>
    </lineage>
</organism>
<proteinExistence type="predicted"/>
<comment type="caution">
    <text evidence="1">The sequence shown here is derived from an EMBL/GenBank/DDBJ whole genome shotgun (WGS) entry which is preliminary data.</text>
</comment>
<reference evidence="1 2" key="1">
    <citation type="journal article" date="2024" name="G3 (Bethesda)">
        <title>Genome assembly of Hibiscus sabdariffa L. provides insights into metabolisms of medicinal natural products.</title>
        <authorList>
            <person name="Kim T."/>
        </authorList>
    </citation>
    <scope>NUCLEOTIDE SEQUENCE [LARGE SCALE GENOMIC DNA]</scope>
    <source>
        <strain evidence="1">TK-2024</strain>
        <tissue evidence="1">Old leaves</tissue>
    </source>
</reference>
<gene>
    <name evidence="1" type="ORF">V6N11_013585</name>
</gene>
<dbReference type="Proteomes" id="UP001396334">
    <property type="component" value="Unassembled WGS sequence"/>
</dbReference>
<evidence type="ECO:0000313" key="2">
    <source>
        <dbReference type="Proteomes" id="UP001396334"/>
    </source>
</evidence>
<sequence>MVKQEQTHPLKAIHTIFAISRATPNGIAISFEKGINKQLLFWLWGLCINQSTFWGKERRMQIKNQVEISDALPNAISPPNTLVVRIVIS</sequence>
<dbReference type="EMBL" id="JBBPBN010000891">
    <property type="protein sequence ID" value="KAK8481546.1"/>
    <property type="molecule type" value="Genomic_DNA"/>
</dbReference>
<evidence type="ECO:0000313" key="1">
    <source>
        <dbReference type="EMBL" id="KAK8481546.1"/>
    </source>
</evidence>
<name>A0ABR1ZMS0_9ROSI</name>
<protein>
    <submittedName>
        <fullName evidence="1">Uncharacterized protein</fullName>
    </submittedName>
</protein>
<accession>A0ABR1ZMS0</accession>